<reference evidence="1 2" key="1">
    <citation type="submission" date="2019-08" db="EMBL/GenBank/DDBJ databases">
        <authorList>
            <person name="Peeters C."/>
        </authorList>
    </citation>
    <scope>NUCLEOTIDE SEQUENCE [LARGE SCALE GENOMIC DNA]</scope>
    <source>
        <strain evidence="1 2">LMG 31116</strain>
    </source>
</reference>
<sequence length="116" mass="13028">MAKPMPTDFACHLALDLHRRKLNDLRWFLSDGRKRSIQAAHEIQSELATMGEGLEATLQQTVIDLYTVSSGLETFLKLLYLAGADRKPVDPDGLHALLAPLKRQLDESFHNISTML</sequence>
<dbReference type="InterPro" id="IPR009957">
    <property type="entry name" value="DUF1484"/>
</dbReference>
<name>A0A5E4VIZ4_9BURK</name>
<evidence type="ECO:0000313" key="1">
    <source>
        <dbReference type="EMBL" id="VVE12298.1"/>
    </source>
</evidence>
<organism evidence="1 2">
    <name type="scientific">Pandoraea morbifera</name>
    <dbReference type="NCBI Taxonomy" id="2508300"/>
    <lineage>
        <taxon>Bacteria</taxon>
        <taxon>Pseudomonadati</taxon>
        <taxon>Pseudomonadota</taxon>
        <taxon>Betaproteobacteria</taxon>
        <taxon>Burkholderiales</taxon>
        <taxon>Burkholderiaceae</taxon>
        <taxon>Pandoraea</taxon>
    </lineage>
</organism>
<protein>
    <submittedName>
        <fullName evidence="1">Uncharacterized protein</fullName>
    </submittedName>
</protein>
<gene>
    <name evidence="1" type="ORF">PMO31116_02671</name>
</gene>
<keyword evidence="2" id="KW-1185">Reference proteome</keyword>
<dbReference type="Proteomes" id="UP000368474">
    <property type="component" value="Unassembled WGS sequence"/>
</dbReference>
<dbReference type="EMBL" id="CABPSD010000007">
    <property type="protein sequence ID" value="VVE12298.1"/>
    <property type="molecule type" value="Genomic_DNA"/>
</dbReference>
<dbReference type="RefSeq" id="WP_174971271.1">
    <property type="nucleotide sequence ID" value="NZ_CABPSD010000007.1"/>
</dbReference>
<accession>A0A5E4VIZ4</accession>
<proteinExistence type="predicted"/>
<dbReference type="AlphaFoldDB" id="A0A5E4VIZ4"/>
<evidence type="ECO:0000313" key="2">
    <source>
        <dbReference type="Proteomes" id="UP000368474"/>
    </source>
</evidence>
<dbReference type="Pfam" id="PF07363">
    <property type="entry name" value="DUF1484"/>
    <property type="match status" value="1"/>
</dbReference>